<proteinExistence type="predicted"/>
<comment type="caution">
    <text evidence="2">The sequence shown here is derived from an EMBL/GenBank/DDBJ whole genome shotgun (WGS) entry which is preliminary data.</text>
</comment>
<dbReference type="EMBL" id="JAPNKE010000002">
    <property type="protein sequence ID" value="MCY1004135.1"/>
    <property type="molecule type" value="Genomic_DNA"/>
</dbReference>
<gene>
    <name evidence="2" type="ORF">OV079_00840</name>
</gene>
<evidence type="ECO:0000256" key="1">
    <source>
        <dbReference type="SAM" id="MobiDB-lite"/>
    </source>
</evidence>
<evidence type="ECO:0000313" key="3">
    <source>
        <dbReference type="Proteomes" id="UP001150924"/>
    </source>
</evidence>
<keyword evidence="3" id="KW-1185">Reference proteome</keyword>
<name>A0A9X3IUR3_9BACT</name>
<reference evidence="2" key="1">
    <citation type="submission" date="2022-11" db="EMBL/GenBank/DDBJ databases">
        <title>Minimal conservation of predation-associated metabolite biosynthetic gene clusters underscores biosynthetic potential of Myxococcota including descriptions for ten novel species: Archangium lansinium sp. nov., Myxococcus landrumus sp. nov., Nannocystis bai.</title>
        <authorList>
            <person name="Ahearne A."/>
            <person name="Stevens C."/>
            <person name="Phillips K."/>
        </authorList>
    </citation>
    <scope>NUCLEOTIDE SEQUENCE</scope>
    <source>
        <strain evidence="2">Na p29</strain>
    </source>
</reference>
<feature type="region of interest" description="Disordered" evidence="1">
    <location>
        <begin position="31"/>
        <end position="104"/>
    </location>
</feature>
<dbReference type="RefSeq" id="WP_267765669.1">
    <property type="nucleotide sequence ID" value="NZ_JAPNKE010000002.1"/>
</dbReference>
<feature type="compositionally biased region" description="Basic and acidic residues" evidence="1">
    <location>
        <begin position="47"/>
        <end position="58"/>
    </location>
</feature>
<protein>
    <submittedName>
        <fullName evidence="2">Uncharacterized protein</fullName>
    </submittedName>
</protein>
<accession>A0A9X3IUR3</accession>
<evidence type="ECO:0000313" key="2">
    <source>
        <dbReference type="EMBL" id="MCY1004135.1"/>
    </source>
</evidence>
<dbReference type="AlphaFoldDB" id="A0A9X3IUR3"/>
<dbReference type="Proteomes" id="UP001150924">
    <property type="component" value="Unassembled WGS sequence"/>
</dbReference>
<organism evidence="2 3">
    <name type="scientific">Nannocystis pusilla</name>
    <dbReference type="NCBI Taxonomy" id="889268"/>
    <lineage>
        <taxon>Bacteria</taxon>
        <taxon>Pseudomonadati</taxon>
        <taxon>Myxococcota</taxon>
        <taxon>Polyangia</taxon>
        <taxon>Nannocystales</taxon>
        <taxon>Nannocystaceae</taxon>
        <taxon>Nannocystis</taxon>
    </lineage>
</organism>
<sequence length="104" mass="11579">MLALLIAVFTALLFSAPRDLWAIQRGQDEDRVTAGGHEGPIVSRQQEPPDHSPRRDQSDPAPPPLDMLERQEQWFASWPLPTQSRPHHSCQACVSRARGPPPVA</sequence>